<reference evidence="17" key="1">
    <citation type="submission" date="2021-03" db="EMBL/GenBank/DDBJ databases">
        <title>Chromosome level genome of the anhydrobiotic midge Polypedilum vanderplanki.</title>
        <authorList>
            <person name="Yoshida Y."/>
            <person name="Kikawada T."/>
            <person name="Gusev O."/>
        </authorList>
    </citation>
    <scope>NUCLEOTIDE SEQUENCE</scope>
    <source>
        <strain evidence="17">NIAS01</strain>
        <tissue evidence="17">Whole body or cell culture</tissue>
    </source>
</reference>
<keyword evidence="9" id="KW-0675">Receptor</keyword>
<evidence type="ECO:0000256" key="9">
    <source>
        <dbReference type="ARBA" id="ARBA00023170"/>
    </source>
</evidence>
<comment type="caution">
    <text evidence="17">The sequence shown here is derived from an EMBL/GenBank/DDBJ whole genome shotgun (WGS) entry which is preliminary data.</text>
</comment>
<protein>
    <recommendedName>
        <fullName evidence="19">Ionotropic receptor</fullName>
    </recommendedName>
</protein>
<dbReference type="Pfam" id="PF00060">
    <property type="entry name" value="Lig_chan"/>
    <property type="match status" value="1"/>
</dbReference>
<dbReference type="Pfam" id="PF24061">
    <property type="entry name" value="LBD_receptor"/>
    <property type="match status" value="1"/>
</dbReference>
<evidence type="ECO:0000256" key="10">
    <source>
        <dbReference type="ARBA" id="ARBA00023180"/>
    </source>
</evidence>
<evidence type="ECO:0000259" key="16">
    <source>
        <dbReference type="Pfam" id="PF24061"/>
    </source>
</evidence>
<name>A0A9J6BWH8_POLVA</name>
<evidence type="ECO:0000313" key="18">
    <source>
        <dbReference type="Proteomes" id="UP001107558"/>
    </source>
</evidence>
<keyword evidence="3" id="KW-0813">Transport</keyword>
<feature type="transmembrane region" description="Helical" evidence="13">
    <location>
        <begin position="347"/>
        <end position="364"/>
    </location>
</feature>
<evidence type="ECO:0008006" key="19">
    <source>
        <dbReference type="Google" id="ProtNLM"/>
    </source>
</evidence>
<dbReference type="Pfam" id="PF10613">
    <property type="entry name" value="Lig_chan-Glu_bd"/>
    <property type="match status" value="1"/>
</dbReference>
<feature type="domain" description="Ionotropic glutamate receptor L-glutamate and glycine-binding" evidence="15">
    <location>
        <begin position="227"/>
        <end position="329"/>
    </location>
</feature>
<evidence type="ECO:0000256" key="5">
    <source>
        <dbReference type="ARBA" id="ARBA00022692"/>
    </source>
</evidence>
<evidence type="ECO:0000256" key="6">
    <source>
        <dbReference type="ARBA" id="ARBA00022989"/>
    </source>
</evidence>
<evidence type="ECO:0000256" key="13">
    <source>
        <dbReference type="SAM" id="Phobius"/>
    </source>
</evidence>
<keyword evidence="10" id="KW-0325">Glycoprotein</keyword>
<evidence type="ECO:0000256" key="12">
    <source>
        <dbReference type="ARBA" id="ARBA00023303"/>
    </source>
</evidence>
<evidence type="ECO:0000259" key="14">
    <source>
        <dbReference type="Pfam" id="PF00060"/>
    </source>
</evidence>
<comment type="similarity">
    <text evidence="2">Belongs to the glutamate-gated ion channel (TC 1.A.10.1) family.</text>
</comment>
<dbReference type="PANTHER" id="PTHR42643">
    <property type="entry name" value="IONOTROPIC RECEPTOR 20A-RELATED"/>
    <property type="match status" value="1"/>
</dbReference>
<feature type="transmembrane region" description="Helical" evidence="13">
    <location>
        <begin position="592"/>
        <end position="617"/>
    </location>
</feature>
<dbReference type="GO" id="GO:0015276">
    <property type="term" value="F:ligand-gated monoatomic ion channel activity"/>
    <property type="evidence" value="ECO:0007669"/>
    <property type="project" value="InterPro"/>
</dbReference>
<keyword evidence="8 13" id="KW-0472">Membrane</keyword>
<keyword evidence="12" id="KW-0407">Ion channel</keyword>
<evidence type="ECO:0000256" key="4">
    <source>
        <dbReference type="ARBA" id="ARBA00022475"/>
    </source>
</evidence>
<keyword evidence="18" id="KW-1185">Reference proteome</keyword>
<dbReference type="InterPro" id="IPR001320">
    <property type="entry name" value="Iontro_rcpt_C"/>
</dbReference>
<accession>A0A9J6BWH8</accession>
<dbReference type="OrthoDB" id="7739311at2759"/>
<dbReference type="EMBL" id="JADBJN010000003">
    <property type="protein sequence ID" value="KAG5674082.1"/>
    <property type="molecule type" value="Genomic_DNA"/>
</dbReference>
<dbReference type="SUPFAM" id="SSF53850">
    <property type="entry name" value="Periplasmic binding protein-like II"/>
    <property type="match status" value="1"/>
</dbReference>
<evidence type="ECO:0000256" key="8">
    <source>
        <dbReference type="ARBA" id="ARBA00023136"/>
    </source>
</evidence>
<feature type="domain" description="Ionotropic glutamate receptor C-terminal" evidence="14">
    <location>
        <begin position="354"/>
        <end position="599"/>
    </location>
</feature>
<evidence type="ECO:0000256" key="7">
    <source>
        <dbReference type="ARBA" id="ARBA00023065"/>
    </source>
</evidence>
<evidence type="ECO:0000259" key="15">
    <source>
        <dbReference type="Pfam" id="PF10613"/>
    </source>
</evidence>
<keyword evidence="5 13" id="KW-0812">Transmembrane</keyword>
<evidence type="ECO:0000256" key="11">
    <source>
        <dbReference type="ARBA" id="ARBA00023286"/>
    </source>
</evidence>
<feature type="domain" description="Putative ionotropic receptor ligand binding" evidence="16">
    <location>
        <begin position="41"/>
        <end position="219"/>
    </location>
</feature>
<keyword evidence="6 13" id="KW-1133">Transmembrane helix</keyword>
<evidence type="ECO:0000256" key="1">
    <source>
        <dbReference type="ARBA" id="ARBA00004651"/>
    </source>
</evidence>
<evidence type="ECO:0000313" key="17">
    <source>
        <dbReference type="EMBL" id="KAG5674082.1"/>
    </source>
</evidence>
<keyword evidence="4" id="KW-1003">Cell membrane</keyword>
<dbReference type="GO" id="GO:0050906">
    <property type="term" value="P:detection of stimulus involved in sensory perception"/>
    <property type="evidence" value="ECO:0007669"/>
    <property type="project" value="UniProtKB-ARBA"/>
</dbReference>
<comment type="subcellular location">
    <subcellularLocation>
        <location evidence="1">Cell membrane</location>
        <topology evidence="1">Multi-pass membrane protein</topology>
    </subcellularLocation>
</comment>
<sequence length="626" mass="72040">MDISRGGNSNSNSNNSINTISKSTIFPFPSRVEGFLECCVVNVITEICGYDKNTASVIFESKCLSNFTFMDDVNQILFESLQSQKISLQIETETLKRNSLPNIERCNVIMISSCSSFMRIYESLADNVLTQHSSPLLIILYDYYQFKFLNEIFSTLWRANIYKVNALLLNDDNTGVLVMSFFPFSGLQCNNTRPVLINQFINKSFIRPIQLFFPKKMRNLHQCPIRISTSNNSEPYIFAKKLSDENYELQGREIKLLHGLSEALNFSIMFTYIGREGVLLENGTAEGAYKTLLDGQSDIAIADMWLKANRLKFIDATDSYITSTIIFVIPPGAELTSFQKYFQPLDAYTWMFLLIIIALAFITIKTVKGLSIEIQEFLFGKNVQDPYLNVLVAVVGLSQPVLPRKNFARFMLMMFLLFCLVMRSLYQGSLYRFLQTNMRNKEVQSIDEMIERDYKFYLVPSILDLFEGQPRIYERKIVMPLEQRTLLFKKSLDPSFDGVFPRSLTGVMYSNQLNYNTSVYLICKEKFMTFSIVIYTRKGFFLLNALNDKIAQLQTAGLIDYWHSQIFDQRYLNIKESQEPKPTELHHLSGCFWLLIIGCTTGLVSFVCEILYAKIFARSPSSSKQK</sequence>
<organism evidence="17 18">
    <name type="scientific">Polypedilum vanderplanki</name>
    <name type="common">Sleeping chironomid midge</name>
    <dbReference type="NCBI Taxonomy" id="319348"/>
    <lineage>
        <taxon>Eukaryota</taxon>
        <taxon>Metazoa</taxon>
        <taxon>Ecdysozoa</taxon>
        <taxon>Arthropoda</taxon>
        <taxon>Hexapoda</taxon>
        <taxon>Insecta</taxon>
        <taxon>Pterygota</taxon>
        <taxon>Neoptera</taxon>
        <taxon>Endopterygota</taxon>
        <taxon>Diptera</taxon>
        <taxon>Nematocera</taxon>
        <taxon>Chironomoidea</taxon>
        <taxon>Chironomidae</taxon>
        <taxon>Chironominae</taxon>
        <taxon>Polypedilum</taxon>
        <taxon>Polypedilum</taxon>
    </lineage>
</organism>
<dbReference type="GO" id="GO:0005886">
    <property type="term" value="C:plasma membrane"/>
    <property type="evidence" value="ECO:0007669"/>
    <property type="project" value="UniProtKB-SubCell"/>
</dbReference>
<keyword evidence="7" id="KW-0406">Ion transport</keyword>
<keyword evidence="11" id="KW-1071">Ligand-gated ion channel</keyword>
<dbReference type="Proteomes" id="UP001107558">
    <property type="component" value="Chromosome 3"/>
</dbReference>
<dbReference type="PANTHER" id="PTHR42643:SF30">
    <property type="entry name" value="IONOTROPIC RECEPTOR 40A-RELATED"/>
    <property type="match status" value="1"/>
</dbReference>
<dbReference type="AlphaFoldDB" id="A0A9J6BWH8"/>
<evidence type="ECO:0000256" key="2">
    <source>
        <dbReference type="ARBA" id="ARBA00008685"/>
    </source>
</evidence>
<proteinExistence type="inferred from homology"/>
<dbReference type="Gene3D" id="1.10.287.70">
    <property type="match status" value="1"/>
</dbReference>
<gene>
    <name evidence="17" type="ORF">PVAND_004069</name>
</gene>
<dbReference type="InterPro" id="IPR052192">
    <property type="entry name" value="Insect_Ionotropic_Sensory_Rcpt"/>
</dbReference>
<feature type="transmembrane region" description="Helical" evidence="13">
    <location>
        <begin position="407"/>
        <end position="426"/>
    </location>
</feature>
<dbReference type="InterPro" id="IPR056198">
    <property type="entry name" value="LBD_receptor"/>
</dbReference>
<dbReference type="InterPro" id="IPR019594">
    <property type="entry name" value="Glu/Gly-bd"/>
</dbReference>
<dbReference type="Gene3D" id="3.40.190.10">
    <property type="entry name" value="Periplasmic binding protein-like II"/>
    <property type="match status" value="1"/>
</dbReference>
<evidence type="ECO:0000256" key="3">
    <source>
        <dbReference type="ARBA" id="ARBA00022448"/>
    </source>
</evidence>